<sequence>MCDSTRSEVPHTENSWTGPEDVKAYPLFVEIATSMTDNLHFDMAGWLVSGLTERSMALDVGAGALEEMDRRLRGHGFYLIARETGQLASMRPFGHVVVQGQMGVCNC</sequence>
<gene>
    <name evidence="1" type="ORF">PBRA_000983</name>
    <name evidence="2" type="ORF">PLBR_LOCUS5149</name>
</gene>
<evidence type="ECO:0000313" key="4">
    <source>
        <dbReference type="Proteomes" id="UP000290189"/>
    </source>
</evidence>
<name>A0A0G4IQN1_PLABS</name>
<protein>
    <submittedName>
        <fullName evidence="1">Uncharacterized protein</fullName>
    </submittedName>
</protein>
<dbReference type="EMBL" id="OVEO01000008">
    <property type="protein sequence ID" value="SPQ97934.1"/>
    <property type="molecule type" value="Genomic_DNA"/>
</dbReference>
<proteinExistence type="predicted"/>
<evidence type="ECO:0000313" key="2">
    <source>
        <dbReference type="EMBL" id="SPQ97934.1"/>
    </source>
</evidence>
<organism evidence="1 3">
    <name type="scientific">Plasmodiophora brassicae</name>
    <name type="common">Clubroot disease agent</name>
    <dbReference type="NCBI Taxonomy" id="37360"/>
    <lineage>
        <taxon>Eukaryota</taxon>
        <taxon>Sar</taxon>
        <taxon>Rhizaria</taxon>
        <taxon>Endomyxa</taxon>
        <taxon>Phytomyxea</taxon>
        <taxon>Plasmodiophorida</taxon>
        <taxon>Plasmodiophoridae</taxon>
        <taxon>Plasmodiophora</taxon>
    </lineage>
</organism>
<dbReference type="EMBL" id="CDSF01000079">
    <property type="protein sequence ID" value="CEO97638.1"/>
    <property type="molecule type" value="Genomic_DNA"/>
</dbReference>
<dbReference type="AlphaFoldDB" id="A0A0G4IQN1"/>
<keyword evidence="3" id="KW-1185">Reference proteome</keyword>
<evidence type="ECO:0000313" key="3">
    <source>
        <dbReference type="Proteomes" id="UP000039324"/>
    </source>
</evidence>
<reference evidence="1 3" key="1">
    <citation type="submission" date="2015-02" db="EMBL/GenBank/DDBJ databases">
        <authorList>
            <person name="Chooi Y.-H."/>
        </authorList>
    </citation>
    <scope>NUCLEOTIDE SEQUENCE [LARGE SCALE GENOMIC DNA]</scope>
    <source>
        <strain evidence="1">E3</strain>
    </source>
</reference>
<geneLocation type="mitochondrion" evidence="2"/>
<dbReference type="Proteomes" id="UP000290189">
    <property type="component" value="Unassembled WGS sequence"/>
</dbReference>
<dbReference type="Proteomes" id="UP000039324">
    <property type="component" value="Unassembled WGS sequence"/>
</dbReference>
<reference evidence="2 4" key="2">
    <citation type="submission" date="2018-03" db="EMBL/GenBank/DDBJ databases">
        <authorList>
            <person name="Fogelqvist J."/>
        </authorList>
    </citation>
    <scope>NUCLEOTIDE SEQUENCE [LARGE SCALE GENOMIC DNA]</scope>
</reference>
<accession>A0A0G4IQN1</accession>
<evidence type="ECO:0000313" key="1">
    <source>
        <dbReference type="EMBL" id="CEO97638.1"/>
    </source>
</evidence>
<keyword evidence="2" id="KW-0496">Mitochondrion</keyword>